<evidence type="ECO:0000313" key="1">
    <source>
        <dbReference type="EMBL" id="CAG8515053.1"/>
    </source>
</evidence>
<organism evidence="1 2">
    <name type="scientific">Ambispora leptoticha</name>
    <dbReference type="NCBI Taxonomy" id="144679"/>
    <lineage>
        <taxon>Eukaryota</taxon>
        <taxon>Fungi</taxon>
        <taxon>Fungi incertae sedis</taxon>
        <taxon>Mucoromycota</taxon>
        <taxon>Glomeromycotina</taxon>
        <taxon>Glomeromycetes</taxon>
        <taxon>Archaeosporales</taxon>
        <taxon>Ambisporaceae</taxon>
        <taxon>Ambispora</taxon>
    </lineage>
</organism>
<reference evidence="1" key="1">
    <citation type="submission" date="2021-06" db="EMBL/GenBank/DDBJ databases">
        <authorList>
            <person name="Kallberg Y."/>
            <person name="Tangrot J."/>
            <person name="Rosling A."/>
        </authorList>
    </citation>
    <scope>NUCLEOTIDE SEQUENCE</scope>
    <source>
        <strain evidence="1">FL130A</strain>
    </source>
</reference>
<dbReference type="PANTHER" id="PTHR35871:SF1">
    <property type="entry name" value="CXC1-LIKE CYSTEINE CLUSTER ASSOCIATED WITH KDZ TRANSPOSASES DOMAIN-CONTAINING PROTEIN"/>
    <property type="match status" value="1"/>
</dbReference>
<sequence length="176" mass="20081">MTAILYYLRLQQYNDFKLNNGLAIAHQFKKGEYLLDEARVIIYPGTNHDGWWDVKQLVEQFNNLSMMIITRAIPIFEAIHLGGIAVFAFDNSTSHGTIFTDALNVHDLLRDKPKGMHAILEERGLLPNNIKINGDCKNKDLASITCCVRHMLAAQSDFQMQRTILEEIIEARGHKL</sequence>
<protein>
    <submittedName>
        <fullName evidence="1">3759_t:CDS:1</fullName>
    </submittedName>
</protein>
<dbReference type="PANTHER" id="PTHR35871">
    <property type="entry name" value="EXPRESSED PROTEIN"/>
    <property type="match status" value="1"/>
</dbReference>
<evidence type="ECO:0000313" key="2">
    <source>
        <dbReference type="Proteomes" id="UP000789508"/>
    </source>
</evidence>
<gene>
    <name evidence="1" type="ORF">ALEPTO_LOCUS4172</name>
</gene>
<name>A0A9N9F750_9GLOM</name>
<dbReference type="EMBL" id="CAJVPS010000907">
    <property type="protein sequence ID" value="CAG8515053.1"/>
    <property type="molecule type" value="Genomic_DNA"/>
</dbReference>
<dbReference type="OrthoDB" id="2448168at2759"/>
<proteinExistence type="predicted"/>
<dbReference type="AlphaFoldDB" id="A0A9N9F750"/>
<keyword evidence="2" id="KW-1185">Reference proteome</keyword>
<accession>A0A9N9F750</accession>
<dbReference type="Proteomes" id="UP000789508">
    <property type="component" value="Unassembled WGS sequence"/>
</dbReference>
<comment type="caution">
    <text evidence="1">The sequence shown here is derived from an EMBL/GenBank/DDBJ whole genome shotgun (WGS) entry which is preliminary data.</text>
</comment>